<dbReference type="RefSeq" id="WP_169527461.1">
    <property type="nucleotide sequence ID" value="NZ_JAAMPU010000105.1"/>
</dbReference>
<dbReference type="AlphaFoldDB" id="A0A972FTT7"/>
<gene>
    <name evidence="1" type="ORF">G6047_09970</name>
</gene>
<sequence length="162" mass="18068">MKKFLGIIALFISIATTAQKVKIKKTDVIVDDVAWLKIDETSSTMSLMNAAGDEIIFVKYKEFMGVTAVTSTNMNGSVGFWEISFLGQNKKIEIQHYKKEVLRLLYAGKVVNEDGTLNTEKVDRMVEKYGTPYSDQYNGGSDKTIIIKDESPKSGVNINIGR</sequence>
<accession>A0A972FTT7</accession>
<dbReference type="EMBL" id="JAAMPU010000105">
    <property type="protein sequence ID" value="NMH28358.1"/>
    <property type="molecule type" value="Genomic_DNA"/>
</dbReference>
<reference evidence="1" key="1">
    <citation type="submission" date="2020-02" db="EMBL/GenBank/DDBJ databases">
        <title>Flavobacterium sp. genome.</title>
        <authorList>
            <person name="Jung H.S."/>
            <person name="Baek J.H."/>
            <person name="Jeon C.O."/>
        </authorList>
    </citation>
    <scope>NUCLEOTIDE SEQUENCE</scope>
    <source>
        <strain evidence="1">SE-s28</strain>
    </source>
</reference>
<organism evidence="1 2">
    <name type="scientific">Flavobacterium silvaticum</name>
    <dbReference type="NCBI Taxonomy" id="1852020"/>
    <lineage>
        <taxon>Bacteria</taxon>
        <taxon>Pseudomonadati</taxon>
        <taxon>Bacteroidota</taxon>
        <taxon>Flavobacteriia</taxon>
        <taxon>Flavobacteriales</taxon>
        <taxon>Flavobacteriaceae</taxon>
        <taxon>Flavobacterium</taxon>
    </lineage>
</organism>
<keyword evidence="2" id="KW-1185">Reference proteome</keyword>
<comment type="caution">
    <text evidence="1">The sequence shown here is derived from an EMBL/GenBank/DDBJ whole genome shotgun (WGS) entry which is preliminary data.</text>
</comment>
<evidence type="ECO:0000313" key="2">
    <source>
        <dbReference type="Proteomes" id="UP000712080"/>
    </source>
</evidence>
<name>A0A972FTT7_9FLAO</name>
<dbReference type="Proteomes" id="UP000712080">
    <property type="component" value="Unassembled WGS sequence"/>
</dbReference>
<evidence type="ECO:0000313" key="1">
    <source>
        <dbReference type="EMBL" id="NMH28358.1"/>
    </source>
</evidence>
<protein>
    <submittedName>
        <fullName evidence="1">Uncharacterized protein</fullName>
    </submittedName>
</protein>
<proteinExistence type="predicted"/>